<evidence type="ECO:0000313" key="3">
    <source>
        <dbReference type="Proteomes" id="UP000827092"/>
    </source>
</evidence>
<feature type="region of interest" description="Disordered" evidence="1">
    <location>
        <begin position="20"/>
        <end position="41"/>
    </location>
</feature>
<protein>
    <submittedName>
        <fullName evidence="2">Uncharacterized protein</fullName>
    </submittedName>
</protein>
<gene>
    <name evidence="2" type="ORF">JTE90_002286</name>
</gene>
<comment type="caution">
    <text evidence="2">The sequence shown here is derived from an EMBL/GenBank/DDBJ whole genome shotgun (WGS) entry which is preliminary data.</text>
</comment>
<proteinExistence type="predicted"/>
<reference evidence="2 3" key="1">
    <citation type="journal article" date="2022" name="Nat. Ecol. Evol.">
        <title>A masculinizing supergene underlies an exaggerated male reproductive morph in a spider.</title>
        <authorList>
            <person name="Hendrickx F."/>
            <person name="De Corte Z."/>
            <person name="Sonet G."/>
            <person name="Van Belleghem S.M."/>
            <person name="Kostlbacher S."/>
            <person name="Vangestel C."/>
        </authorList>
    </citation>
    <scope>NUCLEOTIDE SEQUENCE [LARGE SCALE GENOMIC DNA]</scope>
    <source>
        <strain evidence="2">W744_W776</strain>
    </source>
</reference>
<evidence type="ECO:0000313" key="2">
    <source>
        <dbReference type="EMBL" id="KAG8180160.1"/>
    </source>
</evidence>
<accession>A0AAV6U870</accession>
<sequence length="112" mass="12399">MSFKTSSKKIQDLGIISWKDSSRGRLPKGSPTTHFGSDTDLSQKLNKHSAEIYGVGTHITSTGFSCASHLTHFLPFSLAKTKVLEGYSAHPPVFPKHTLWAEIEAIRRSLFL</sequence>
<dbReference type="Proteomes" id="UP000827092">
    <property type="component" value="Unassembled WGS sequence"/>
</dbReference>
<name>A0AAV6U870_9ARAC</name>
<feature type="compositionally biased region" description="Polar residues" evidence="1">
    <location>
        <begin position="30"/>
        <end position="41"/>
    </location>
</feature>
<dbReference type="EMBL" id="JAFNEN010000580">
    <property type="protein sequence ID" value="KAG8180160.1"/>
    <property type="molecule type" value="Genomic_DNA"/>
</dbReference>
<evidence type="ECO:0000256" key="1">
    <source>
        <dbReference type="SAM" id="MobiDB-lite"/>
    </source>
</evidence>
<keyword evidence="3" id="KW-1185">Reference proteome</keyword>
<organism evidence="2 3">
    <name type="scientific">Oedothorax gibbosus</name>
    <dbReference type="NCBI Taxonomy" id="931172"/>
    <lineage>
        <taxon>Eukaryota</taxon>
        <taxon>Metazoa</taxon>
        <taxon>Ecdysozoa</taxon>
        <taxon>Arthropoda</taxon>
        <taxon>Chelicerata</taxon>
        <taxon>Arachnida</taxon>
        <taxon>Araneae</taxon>
        <taxon>Araneomorphae</taxon>
        <taxon>Entelegynae</taxon>
        <taxon>Araneoidea</taxon>
        <taxon>Linyphiidae</taxon>
        <taxon>Erigoninae</taxon>
        <taxon>Oedothorax</taxon>
    </lineage>
</organism>
<dbReference type="AlphaFoldDB" id="A0AAV6U870"/>